<feature type="compositionally biased region" description="Basic and acidic residues" evidence="8">
    <location>
        <begin position="498"/>
        <end position="520"/>
    </location>
</feature>
<dbReference type="Gene3D" id="2.30.29.30">
    <property type="entry name" value="Pleckstrin-homology domain (PH domain)/Phosphotyrosine-binding domain (PTB)"/>
    <property type="match status" value="2"/>
</dbReference>
<dbReference type="CDD" id="cd13516">
    <property type="entry name" value="HHD_CCM2"/>
    <property type="match status" value="1"/>
</dbReference>
<dbReference type="Gene3D" id="1.20.1160.20">
    <property type="match status" value="1"/>
</dbReference>
<reference evidence="10" key="3">
    <citation type="submission" date="2025-09" db="UniProtKB">
        <authorList>
            <consortium name="Ensembl"/>
        </authorList>
    </citation>
    <scope>IDENTIFICATION</scope>
</reference>
<dbReference type="Proteomes" id="UP000005207">
    <property type="component" value="Linkage group LG20"/>
</dbReference>
<keyword evidence="11" id="KW-1185">Reference proteome</keyword>
<keyword evidence="4 7" id="KW-0812">Transmembrane</keyword>
<evidence type="ECO:0000256" key="7">
    <source>
        <dbReference type="RuleBase" id="RU910716"/>
    </source>
</evidence>
<dbReference type="InterPro" id="IPR026159">
    <property type="entry name" value="Malcavernin"/>
</dbReference>
<dbReference type="PANTHER" id="PTHR21642:SF2">
    <property type="entry name" value="CEREBRAL CAVERNOUS MALFORMATIONS 2 PROTEIN-LIKE"/>
    <property type="match status" value="1"/>
</dbReference>
<comment type="similarity">
    <text evidence="2 7">Belongs to the XK family.</text>
</comment>
<dbReference type="GO" id="GO:0005886">
    <property type="term" value="C:plasma membrane"/>
    <property type="evidence" value="ECO:0007669"/>
    <property type="project" value="UniProtKB-ARBA"/>
</dbReference>
<evidence type="ECO:0000259" key="9">
    <source>
        <dbReference type="Pfam" id="PF16545"/>
    </source>
</evidence>
<organism evidence="10 11">
    <name type="scientific">Oreochromis niloticus</name>
    <name type="common">Nile tilapia</name>
    <name type="synonym">Tilapia nilotica</name>
    <dbReference type="NCBI Taxonomy" id="8128"/>
    <lineage>
        <taxon>Eukaryota</taxon>
        <taxon>Metazoa</taxon>
        <taxon>Chordata</taxon>
        <taxon>Craniata</taxon>
        <taxon>Vertebrata</taxon>
        <taxon>Euteleostomi</taxon>
        <taxon>Actinopterygii</taxon>
        <taxon>Neopterygii</taxon>
        <taxon>Teleostei</taxon>
        <taxon>Neoteleostei</taxon>
        <taxon>Acanthomorphata</taxon>
        <taxon>Ovalentaria</taxon>
        <taxon>Cichlomorphae</taxon>
        <taxon>Cichliformes</taxon>
        <taxon>Cichlidae</taxon>
        <taxon>African cichlids</taxon>
        <taxon>Pseudocrenilabrinae</taxon>
        <taxon>Oreochromini</taxon>
        <taxon>Oreochromis</taxon>
    </lineage>
</organism>
<feature type="transmembrane region" description="Helical" evidence="7">
    <location>
        <begin position="362"/>
        <end position="379"/>
    </location>
</feature>
<feature type="compositionally biased region" description="Gly residues" evidence="8">
    <location>
        <begin position="882"/>
        <end position="902"/>
    </location>
</feature>
<feature type="transmembrane region" description="Helical" evidence="7">
    <location>
        <begin position="263"/>
        <end position="282"/>
    </location>
</feature>
<dbReference type="Ensembl" id="ENSONIT00000057338.1">
    <property type="protein sequence ID" value="ENSONIP00000059067.1"/>
    <property type="gene ID" value="ENSONIG00000000732.2"/>
</dbReference>
<dbReference type="AlphaFoldDB" id="A0A669DEF4"/>
<evidence type="ECO:0000313" key="11">
    <source>
        <dbReference type="Proteomes" id="UP000005207"/>
    </source>
</evidence>
<evidence type="ECO:0000313" key="10">
    <source>
        <dbReference type="Ensembl" id="ENSONIP00000059067.1"/>
    </source>
</evidence>
<dbReference type="GeneTree" id="ENSGT00390000016168"/>
<feature type="transmembrane region" description="Helical" evidence="7">
    <location>
        <begin position="330"/>
        <end position="350"/>
    </location>
</feature>
<feature type="compositionally biased region" description="Gly residues" evidence="8">
    <location>
        <begin position="864"/>
        <end position="875"/>
    </location>
</feature>
<evidence type="ECO:0000256" key="3">
    <source>
        <dbReference type="ARBA" id="ARBA00010822"/>
    </source>
</evidence>
<feature type="transmembrane region" description="Helical" evidence="7">
    <location>
        <begin position="421"/>
        <end position="441"/>
    </location>
</feature>
<feature type="transmembrane region" description="Helical" evidence="7">
    <location>
        <begin position="40"/>
        <end position="57"/>
    </location>
</feature>
<dbReference type="InterPro" id="IPR032375">
    <property type="entry name" value="CCM2_C"/>
</dbReference>
<evidence type="ECO:0000256" key="2">
    <source>
        <dbReference type="ARBA" id="ARBA00008789"/>
    </source>
</evidence>
<dbReference type="PANTHER" id="PTHR21642">
    <property type="entry name" value="CEREBRAL CAVERNOUS MALFORMATIONS PROTEIN 2 HOMOLOG"/>
    <property type="match status" value="1"/>
</dbReference>
<feature type="compositionally biased region" description="Basic and acidic residues" evidence="8">
    <location>
        <begin position="764"/>
        <end position="773"/>
    </location>
</feature>
<dbReference type="FunFam" id="2.30.29.30:FF:000463">
    <property type="entry name" value="CCM2 like scaffold protein"/>
    <property type="match status" value="1"/>
</dbReference>
<accession>A0A669DEF4</accession>
<reference evidence="10" key="2">
    <citation type="submission" date="2025-08" db="UniProtKB">
        <authorList>
            <consortium name="Ensembl"/>
        </authorList>
    </citation>
    <scope>IDENTIFICATION</scope>
</reference>
<dbReference type="Pfam" id="PF09815">
    <property type="entry name" value="XK-related"/>
    <property type="match status" value="1"/>
</dbReference>
<name>A0A669DEF4_ORENI</name>
<keyword evidence="5 7" id="KW-1133">Transmembrane helix</keyword>
<evidence type="ECO:0000256" key="6">
    <source>
        <dbReference type="ARBA" id="ARBA00023136"/>
    </source>
</evidence>
<dbReference type="GO" id="GO:0003007">
    <property type="term" value="P:heart morphogenesis"/>
    <property type="evidence" value="ECO:0007669"/>
    <property type="project" value="TreeGrafter"/>
</dbReference>
<evidence type="ECO:0000256" key="8">
    <source>
        <dbReference type="SAM" id="MobiDB-lite"/>
    </source>
</evidence>
<feature type="region of interest" description="Disordered" evidence="8">
    <location>
        <begin position="764"/>
        <end position="908"/>
    </location>
</feature>
<dbReference type="InParanoid" id="A0A669DEF4"/>
<comment type="subcellular location">
    <subcellularLocation>
        <location evidence="1 7">Membrane</location>
        <topology evidence="1 7">Multi-pass membrane protein</topology>
    </subcellularLocation>
</comment>
<feature type="domain" description="Cerebral cavernous malformations 2 harmonin-homology" evidence="9">
    <location>
        <begin position="1050"/>
        <end position="1149"/>
    </location>
</feature>
<evidence type="ECO:0000256" key="4">
    <source>
        <dbReference type="ARBA" id="ARBA00022692"/>
    </source>
</evidence>
<evidence type="ECO:0000256" key="5">
    <source>
        <dbReference type="ARBA" id="ARBA00022989"/>
    </source>
</evidence>
<feature type="transmembrane region" description="Helical" evidence="7">
    <location>
        <begin position="303"/>
        <end position="324"/>
    </location>
</feature>
<evidence type="ECO:0000256" key="1">
    <source>
        <dbReference type="ARBA" id="ARBA00004141"/>
    </source>
</evidence>
<proteinExistence type="inferred from homology"/>
<feature type="region of interest" description="Disordered" evidence="8">
    <location>
        <begin position="487"/>
        <end position="549"/>
    </location>
</feature>
<reference evidence="11" key="1">
    <citation type="submission" date="2012-01" db="EMBL/GenBank/DDBJ databases">
        <title>The Genome Sequence of Oreochromis niloticus (Nile Tilapia).</title>
        <authorList>
            <consortium name="Broad Institute Genome Assembly Team"/>
            <consortium name="Broad Institute Sequencing Platform"/>
            <person name="Di Palma F."/>
            <person name="Johnson J."/>
            <person name="Lander E.S."/>
            <person name="Lindblad-Toh K."/>
        </authorList>
    </citation>
    <scope>NUCLEOTIDE SEQUENCE [LARGE SCALE GENOMIC DNA]</scope>
</reference>
<feature type="compositionally biased region" description="Polar residues" evidence="8">
    <location>
        <begin position="529"/>
        <end position="545"/>
    </location>
</feature>
<dbReference type="FunFam" id="1.20.1160.20:FF:000004">
    <property type="entry name" value="Cerebral cavernous malformation 2"/>
    <property type="match status" value="1"/>
</dbReference>
<dbReference type="InterPro" id="IPR011993">
    <property type="entry name" value="PH-like_dom_sf"/>
</dbReference>
<gene>
    <name evidence="10" type="primary">CCM2L</name>
    <name evidence="10" type="synonym">ccm2l</name>
</gene>
<dbReference type="Pfam" id="PF16545">
    <property type="entry name" value="CCM2_C"/>
    <property type="match status" value="1"/>
</dbReference>
<comment type="similarity">
    <text evidence="3">Belongs to the CCM2 family.</text>
</comment>
<feature type="compositionally biased region" description="Basic and acidic residues" evidence="8">
    <location>
        <begin position="830"/>
        <end position="843"/>
    </location>
</feature>
<keyword evidence="6 7" id="KW-0472">Membrane</keyword>
<feature type="region of interest" description="Disordered" evidence="8">
    <location>
        <begin position="1"/>
        <end position="31"/>
    </location>
</feature>
<protein>
    <recommendedName>
        <fullName evidence="7">XK-related protein</fullName>
    </recommendedName>
</protein>
<dbReference type="InterPro" id="IPR018629">
    <property type="entry name" value="XK-rel"/>
</dbReference>
<sequence>MAAKSDGAAVSVEDDNTPRSLSEPGNPTARPRCTAAGGKPYTLLDCCWVLCALLVFFSDGATDLWLAADYYLRGENWWFGLTLVFVVVPSAVVQVLSFRWFVYDYAELSGGEGGAASCSGSGAAAGGAAAAGDGTLSTKDSDQRGGSAVAVNAANVTPVYASSAPPATAGRVGTPRRCCTVCMWVFQTVLHVLHLGQVWRYIHALYLGAKSRWNSNGPRRQFHWRLMFESADITMLRLLEAFLKSAPQLVLQLSIMVHESSVLPLQGLSASASLVSLAWMIASYQKVLRDSRDDKLPMSYKAVIAQMLWHFFTIGARTVAFALFASVFQLYFGIFIVSHWCVMTFWIIQGETDFCMSKWEEIIYNMVVGIIYIFCWFNVKEGPSRFRMTVYYSVTLAENVALTAAWYTYRDPQTADSSALVVVCLVACSFALGTFFMLVYYCWLHPDGPVLGSQWGGCVDEGVVGSGGVAGVIDACLTPSQGSQTDIVITSPPRTLPRTKDTGEPVPGERERDRERDRDSCLPVFQVRPSPSSSPALLHRTSSSSRAHEGPVIRIDLPRKRYPAWDAHFIDRRLRKTILLLETTSGISPRIQYRSSMMGSKEAFVSPIKRLVWSKSGRRQVDRGNIYRRPLHTVPLYPPDYLIHPERLIFDYVEKEVKFLGHLTWVSVSLNPSSRDELLQLLDTARQLKVLPLKTSVDQDCILSLSARCLLLTWRDNEKLLMRIPTHEIAAASYLRDDALHLLVLKTGLNVDTVVAGDDSLDRKKPTGIDGRRQTMSCNADPRPAGGTMERRHTICGVDWRPSLSRSNHDKNQNVERGGGGGERGGGGSLERKRVGGSWERRQPTCKTGGSWENRRARPMSGNWGVGVGGGGGGSWERRHGGGGGGGGSWERRGGIGGGGAGSWERRQACTGSWERGKSYGSWERRNHNPLEPTPCPDAYCNLVILAVENRDAAEEYCSLICQMFQIIYGHQTIECVDRAGFHYTMPDRYWLERSDSCLTDMSYSYDPEFSCCSSYDGSQDAFDLYYSETYSESSSISLQDSHRSLASVSDAGDSNPGLLLMQEYMITLRNKLAPVELQKFAVLLREYRLGSNIDYFCSELLQLYGDNRKFLLLGMRPFIPDKDVGAFESFLESIGIREGGILTDSFGRIKRSMSNMSATAVRGYDNCSLASGSQEFNRRITDITHDIEALGFQDTHDDIEEEDYYL</sequence>
<feature type="compositionally biased region" description="Gly residues" evidence="8">
    <location>
        <begin position="817"/>
        <end position="829"/>
    </location>
</feature>
<feature type="transmembrane region" description="Helical" evidence="7">
    <location>
        <begin position="77"/>
        <end position="102"/>
    </location>
</feature>